<dbReference type="Proteomes" id="UP000002432">
    <property type="component" value="Chromosome"/>
</dbReference>
<dbReference type="AlphaFoldDB" id="Q1IIS3"/>
<keyword evidence="1" id="KW-1133">Transmembrane helix</keyword>
<keyword evidence="1" id="KW-0472">Membrane</keyword>
<evidence type="ECO:0000256" key="1">
    <source>
        <dbReference type="SAM" id="Phobius"/>
    </source>
</evidence>
<keyword evidence="1" id="KW-0812">Transmembrane</keyword>
<feature type="transmembrane region" description="Helical" evidence="1">
    <location>
        <begin position="76"/>
        <end position="92"/>
    </location>
</feature>
<dbReference type="KEGG" id="aba:Acid345_4227"/>
<dbReference type="EMBL" id="CP000360">
    <property type="protein sequence ID" value="ABF43227.1"/>
    <property type="molecule type" value="Genomic_DNA"/>
</dbReference>
<evidence type="ECO:0000313" key="2">
    <source>
        <dbReference type="EMBL" id="ABF43227.1"/>
    </source>
</evidence>
<keyword evidence="3" id="KW-1185">Reference proteome</keyword>
<feature type="transmembrane region" description="Helical" evidence="1">
    <location>
        <begin position="16"/>
        <end position="36"/>
    </location>
</feature>
<reference evidence="2 3" key="1">
    <citation type="journal article" date="2009" name="Appl. Environ. Microbiol.">
        <title>Three genomes from the phylum Acidobacteria provide insight into the lifestyles of these microorganisms in soils.</title>
        <authorList>
            <person name="Ward N.L."/>
            <person name="Challacombe J.F."/>
            <person name="Janssen P.H."/>
            <person name="Henrissat B."/>
            <person name="Coutinho P.M."/>
            <person name="Wu M."/>
            <person name="Xie G."/>
            <person name="Haft D.H."/>
            <person name="Sait M."/>
            <person name="Badger J."/>
            <person name="Barabote R.D."/>
            <person name="Bradley B."/>
            <person name="Brettin T.S."/>
            <person name="Brinkac L.M."/>
            <person name="Bruce D."/>
            <person name="Creasy T."/>
            <person name="Daugherty S.C."/>
            <person name="Davidsen T.M."/>
            <person name="DeBoy R.T."/>
            <person name="Detter J.C."/>
            <person name="Dodson R.J."/>
            <person name="Durkin A.S."/>
            <person name="Ganapathy A."/>
            <person name="Gwinn-Giglio M."/>
            <person name="Han C.S."/>
            <person name="Khouri H."/>
            <person name="Kiss H."/>
            <person name="Kothari S.P."/>
            <person name="Madupu R."/>
            <person name="Nelson K.E."/>
            <person name="Nelson W.C."/>
            <person name="Paulsen I."/>
            <person name="Penn K."/>
            <person name="Ren Q."/>
            <person name="Rosovitz M.J."/>
            <person name="Selengut J.D."/>
            <person name="Shrivastava S."/>
            <person name="Sullivan S.A."/>
            <person name="Tapia R."/>
            <person name="Thompson L.S."/>
            <person name="Watkins K.L."/>
            <person name="Yang Q."/>
            <person name="Yu C."/>
            <person name="Zafar N."/>
            <person name="Zhou L."/>
            <person name="Kuske C.R."/>
        </authorList>
    </citation>
    <scope>NUCLEOTIDE SEQUENCE [LARGE SCALE GENOMIC DNA]</scope>
    <source>
        <strain evidence="2 3">Ellin345</strain>
    </source>
</reference>
<dbReference type="HOGENOM" id="CLU_2046565_0_0_0"/>
<dbReference type="EnsemblBacteria" id="ABF43227">
    <property type="protein sequence ID" value="ABF43227"/>
    <property type="gene ID" value="Acid345_4227"/>
</dbReference>
<sequence>MHTPDPNDALSSQQELVSALFLAIAMYLIVRDVFYVRAGGTPPSRRELFLTIGFSTFWIGAISALGVVGILSPSRTFGAVSTSALMITWWWTRSRLLSRGSGPIEAFWDWGKRAKRRSAK</sequence>
<protein>
    <submittedName>
        <fullName evidence="2">Uncharacterized protein</fullName>
    </submittedName>
</protein>
<accession>Q1IIS3</accession>
<proteinExistence type="predicted"/>
<name>Q1IIS3_KORVE</name>
<dbReference type="STRING" id="204669.Acid345_4227"/>
<organism evidence="2 3">
    <name type="scientific">Koribacter versatilis (strain Ellin345)</name>
    <dbReference type="NCBI Taxonomy" id="204669"/>
    <lineage>
        <taxon>Bacteria</taxon>
        <taxon>Pseudomonadati</taxon>
        <taxon>Acidobacteriota</taxon>
        <taxon>Terriglobia</taxon>
        <taxon>Terriglobales</taxon>
        <taxon>Candidatus Korobacteraceae</taxon>
        <taxon>Candidatus Korobacter</taxon>
    </lineage>
</organism>
<gene>
    <name evidence="2" type="ordered locus">Acid345_4227</name>
</gene>
<feature type="transmembrane region" description="Helical" evidence="1">
    <location>
        <begin position="48"/>
        <end position="70"/>
    </location>
</feature>
<evidence type="ECO:0000313" key="3">
    <source>
        <dbReference type="Proteomes" id="UP000002432"/>
    </source>
</evidence>